<sequence>MTSNLTRDIRDYSNLRFGFRPCDPYKGYKTGRRLKQY</sequence>
<keyword evidence="2" id="KW-1185">Reference proteome</keyword>
<dbReference type="KEGG" id="dmm:dnm_024860"/>
<organism evidence="1 2">
    <name type="scientific">Desulfonema magnum</name>
    <dbReference type="NCBI Taxonomy" id="45655"/>
    <lineage>
        <taxon>Bacteria</taxon>
        <taxon>Pseudomonadati</taxon>
        <taxon>Thermodesulfobacteriota</taxon>
        <taxon>Desulfobacteria</taxon>
        <taxon>Desulfobacterales</taxon>
        <taxon>Desulfococcaceae</taxon>
        <taxon>Desulfonema</taxon>
    </lineage>
</organism>
<gene>
    <name evidence="1" type="ORF">dnm_024860</name>
</gene>
<name>A0A975BJG9_9BACT</name>
<dbReference type="AlphaFoldDB" id="A0A975BJG9"/>
<reference evidence="1" key="1">
    <citation type="journal article" date="2021" name="Microb. Physiol.">
        <title>Proteogenomic Insights into the Physiology of Marine, Sulfate-Reducing, Filamentous Desulfonema limicola and Desulfonema magnum.</title>
        <authorList>
            <person name="Schnaars V."/>
            <person name="Wohlbrand L."/>
            <person name="Scheve S."/>
            <person name="Hinrichs C."/>
            <person name="Reinhardt R."/>
            <person name="Rabus R."/>
        </authorList>
    </citation>
    <scope>NUCLEOTIDE SEQUENCE</scope>
    <source>
        <strain evidence="1">4be13</strain>
    </source>
</reference>
<evidence type="ECO:0000313" key="2">
    <source>
        <dbReference type="Proteomes" id="UP000663722"/>
    </source>
</evidence>
<accession>A0A975BJG9</accession>
<dbReference type="EMBL" id="CP061800">
    <property type="protein sequence ID" value="QTA86463.1"/>
    <property type="molecule type" value="Genomic_DNA"/>
</dbReference>
<evidence type="ECO:0000313" key="1">
    <source>
        <dbReference type="EMBL" id="QTA86463.1"/>
    </source>
</evidence>
<protein>
    <submittedName>
        <fullName evidence="1">Uncharacterized protein</fullName>
    </submittedName>
</protein>
<dbReference type="Proteomes" id="UP000663722">
    <property type="component" value="Chromosome"/>
</dbReference>
<proteinExistence type="predicted"/>